<proteinExistence type="predicted"/>
<evidence type="ECO:0008006" key="3">
    <source>
        <dbReference type="Google" id="ProtNLM"/>
    </source>
</evidence>
<keyword evidence="2" id="KW-1185">Reference proteome</keyword>
<dbReference type="AlphaFoldDB" id="G0NCR4"/>
<dbReference type="PANTHER" id="PTHR21503:SF8">
    <property type="entry name" value="F-BOX ASSOCIATED DOMAIN-CONTAINING PROTEIN-RELATED"/>
    <property type="match status" value="1"/>
</dbReference>
<reference evidence="2" key="1">
    <citation type="submission" date="2011-07" db="EMBL/GenBank/DDBJ databases">
        <authorList>
            <consortium name="Caenorhabditis brenneri Sequencing and Analysis Consortium"/>
            <person name="Wilson R.K."/>
        </authorList>
    </citation>
    <scope>NUCLEOTIDE SEQUENCE [LARGE SCALE GENOMIC DNA]</scope>
    <source>
        <strain evidence="2">PB2801</strain>
    </source>
</reference>
<sequence length="404" mass="46583">MFENKDDEELQQRPFALLRNPLNKTMNIGLLRFPFLVQKEIFEEIDLLSALSIAMLSKKSHATVRTCLRHHKYHLRYLEDYFIQLERKFGKDDGHALVLVLTDQTPPLLPYQVWRIGEQEALIKSTSSESNETTSTFTHVYSGNLLDFAAATLQFLSRLLRKLYLTLNLKTRNVDNFRKTMKSVENAGEIKEINVVEHVWNRDPVSQHELVKVVLDECQQAKKLCVTIRTPDSFEYATSVPFKFDFVSIVSTGWICRNHFIKLFLSCKKVLLQSKNFDEEDLNAILKAWTEGSPLEQFHFIGTQDFYLGKTLNNILEELPEAAPVRNAIISPEMFAKPRIAKFGEGECFLIQQNDEQTTALVCIVNQSVMLSTNFLIGKEVDEMLARIEEELILPDENVEVEED</sequence>
<dbReference type="Proteomes" id="UP000008068">
    <property type="component" value="Unassembled WGS sequence"/>
</dbReference>
<dbReference type="PANTHER" id="PTHR21503">
    <property type="entry name" value="F-BOX-CONTAINING HYPOTHETICAL PROTEIN C.ELEGANS"/>
    <property type="match status" value="1"/>
</dbReference>
<accession>G0NCR4</accession>
<dbReference type="eggNOG" id="ENOG502TKFZ">
    <property type="taxonomic scope" value="Eukaryota"/>
</dbReference>
<organism evidence="2">
    <name type="scientific">Caenorhabditis brenneri</name>
    <name type="common">Nematode worm</name>
    <dbReference type="NCBI Taxonomy" id="135651"/>
    <lineage>
        <taxon>Eukaryota</taxon>
        <taxon>Metazoa</taxon>
        <taxon>Ecdysozoa</taxon>
        <taxon>Nematoda</taxon>
        <taxon>Chromadorea</taxon>
        <taxon>Rhabditida</taxon>
        <taxon>Rhabditina</taxon>
        <taxon>Rhabditomorpha</taxon>
        <taxon>Rhabditoidea</taxon>
        <taxon>Rhabditidae</taxon>
        <taxon>Peloderinae</taxon>
        <taxon>Caenorhabditis</taxon>
    </lineage>
</organism>
<dbReference type="HOGENOM" id="CLU_061036_0_0_1"/>
<dbReference type="InParanoid" id="G0NCR4"/>
<dbReference type="EMBL" id="GL379863">
    <property type="protein sequence ID" value="EGT57643.1"/>
    <property type="molecule type" value="Genomic_DNA"/>
</dbReference>
<evidence type="ECO:0000313" key="2">
    <source>
        <dbReference type="Proteomes" id="UP000008068"/>
    </source>
</evidence>
<protein>
    <recommendedName>
        <fullName evidence="3">F-box domain-containing protein</fullName>
    </recommendedName>
</protein>
<gene>
    <name evidence="1" type="ORF">CAEBREN_25830</name>
</gene>
<dbReference type="OrthoDB" id="5910818at2759"/>
<evidence type="ECO:0000313" key="1">
    <source>
        <dbReference type="EMBL" id="EGT57643.1"/>
    </source>
</evidence>
<name>G0NCR4_CAEBE</name>